<feature type="domain" description="DUF6906" evidence="1">
    <location>
        <begin position="1"/>
        <end position="50"/>
    </location>
</feature>
<keyword evidence="3" id="KW-1185">Reference proteome</keyword>
<proteinExistence type="predicted"/>
<evidence type="ECO:0000259" key="1">
    <source>
        <dbReference type="Pfam" id="PF21847"/>
    </source>
</evidence>
<sequence>MKQPKRPTRAQKKVIEQHKLNPSNWFVERDTPAEIVIVHRQTGSVRVFQKGA</sequence>
<dbReference type="KEGG" id="bayd:BSPP4475_01475"/>
<dbReference type="AlphaFoldDB" id="A0AA48M643"/>
<protein>
    <submittedName>
        <fullName evidence="2">Glycogen/starch/alpha-glucan phosphorylase</fullName>
    </submittedName>
</protein>
<gene>
    <name evidence="2" type="ORF">BSPP4475_01475</name>
</gene>
<dbReference type="InterPro" id="IPR054201">
    <property type="entry name" value="DUF6906"/>
</dbReference>
<evidence type="ECO:0000313" key="2">
    <source>
        <dbReference type="EMBL" id="CAJ1000995.1"/>
    </source>
</evidence>
<dbReference type="RefSeq" id="WP_304414946.1">
    <property type="nucleotide sequence ID" value="NZ_OY569118.1"/>
</dbReference>
<accession>A0AA48M643</accession>
<dbReference type="Pfam" id="PF21847">
    <property type="entry name" value="DUF6906"/>
    <property type="match status" value="1"/>
</dbReference>
<name>A0AA48M643_9BACL</name>
<reference evidence="2" key="1">
    <citation type="submission" date="2023-07" db="EMBL/GenBank/DDBJ databases">
        <authorList>
            <person name="Ivanov I."/>
            <person name="Teneva D."/>
            <person name="Stoikov I."/>
        </authorList>
    </citation>
    <scope>NUCLEOTIDE SEQUENCE</scope>
    <source>
        <strain evidence="2">4475</strain>
    </source>
</reference>
<dbReference type="EMBL" id="OY569118">
    <property type="protein sequence ID" value="CAJ1000995.1"/>
    <property type="molecule type" value="Genomic_DNA"/>
</dbReference>
<evidence type="ECO:0000313" key="3">
    <source>
        <dbReference type="Proteomes" id="UP001189619"/>
    </source>
</evidence>
<dbReference type="Proteomes" id="UP001189619">
    <property type="component" value="Chromosome"/>
</dbReference>
<organism evidence="2 3">
    <name type="scientific">Brevibacillus aydinogluensis</name>
    <dbReference type="NCBI Taxonomy" id="927786"/>
    <lineage>
        <taxon>Bacteria</taxon>
        <taxon>Bacillati</taxon>
        <taxon>Bacillota</taxon>
        <taxon>Bacilli</taxon>
        <taxon>Bacillales</taxon>
        <taxon>Paenibacillaceae</taxon>
        <taxon>Brevibacillus</taxon>
    </lineage>
</organism>